<dbReference type="AlphaFoldDB" id="A0A1T4XG35"/>
<accession>A0A1T4XG35</accession>
<keyword evidence="3" id="KW-1185">Reference proteome</keyword>
<sequence>MKKYNLLALAAMAGLGLSACSQNPQAIPEADALVTTPMVRPPHSQQAVRIPKHQQLAQQTNLPSAYPLPVNPYTNPQPGGYGIPSIPPQLATNNPMPRLSRVELRAIGDQIFNNEGGGNLNHLVHWNDGEDFASMGIGHFTWYPAGRRQSFGNTFPGLLDYMAQNGVQLPGWLQQARYQGAPWSSREQLMAQKHTPQVQQLQNLLYNTRELQAQYIVDRTRTAMPKLVKASNQQSLVARNLNAVANTPGGWYALIDYVNFKGEGLGNGGYRGQNWGLRQVLEEMRPGTQGQQALHEFADAAMRVLQRRVNNSDPSRNEARWLRGWQNRVDTYRNPIV</sequence>
<evidence type="ECO:0000313" key="2">
    <source>
        <dbReference type="EMBL" id="SKA88453.1"/>
    </source>
</evidence>
<proteinExistence type="predicted"/>
<dbReference type="Proteomes" id="UP000190460">
    <property type="component" value="Unassembled WGS sequence"/>
</dbReference>
<keyword evidence="1" id="KW-0732">Signal</keyword>
<dbReference type="EMBL" id="FUYB01000017">
    <property type="protein sequence ID" value="SKA88453.1"/>
    <property type="molecule type" value="Genomic_DNA"/>
</dbReference>
<dbReference type="RefSeq" id="WP_078923393.1">
    <property type="nucleotide sequence ID" value="NZ_FUYB01000017.1"/>
</dbReference>
<evidence type="ECO:0000256" key="1">
    <source>
        <dbReference type="SAM" id="SignalP"/>
    </source>
</evidence>
<name>A0A1T4XG35_9GAMM</name>
<gene>
    <name evidence="2" type="ORF">SAMN02745130_02938</name>
</gene>
<protein>
    <submittedName>
        <fullName evidence="2">Uncharacterized protein</fullName>
    </submittedName>
</protein>
<dbReference type="PROSITE" id="PS51257">
    <property type="entry name" value="PROKAR_LIPOPROTEIN"/>
    <property type="match status" value="1"/>
</dbReference>
<organism evidence="2 3">
    <name type="scientific">Thiothrix eikelboomii</name>
    <dbReference type="NCBI Taxonomy" id="92487"/>
    <lineage>
        <taxon>Bacteria</taxon>
        <taxon>Pseudomonadati</taxon>
        <taxon>Pseudomonadota</taxon>
        <taxon>Gammaproteobacteria</taxon>
        <taxon>Thiotrichales</taxon>
        <taxon>Thiotrichaceae</taxon>
        <taxon>Thiothrix</taxon>
    </lineage>
</organism>
<reference evidence="2 3" key="1">
    <citation type="submission" date="2017-02" db="EMBL/GenBank/DDBJ databases">
        <authorList>
            <person name="Peterson S.W."/>
        </authorList>
    </citation>
    <scope>NUCLEOTIDE SEQUENCE [LARGE SCALE GENOMIC DNA]</scope>
    <source>
        <strain evidence="2 3">ATCC 49788</strain>
    </source>
</reference>
<dbReference type="OrthoDB" id="20998at2"/>
<feature type="chain" id="PRO_5012007124" evidence="1">
    <location>
        <begin position="27"/>
        <end position="337"/>
    </location>
</feature>
<feature type="signal peptide" evidence="1">
    <location>
        <begin position="1"/>
        <end position="26"/>
    </location>
</feature>
<evidence type="ECO:0000313" key="3">
    <source>
        <dbReference type="Proteomes" id="UP000190460"/>
    </source>
</evidence>
<dbReference type="STRING" id="92487.SAMN02745130_02938"/>